<dbReference type="InterPro" id="IPR036844">
    <property type="entry name" value="Hint_dom_sf"/>
</dbReference>
<dbReference type="RefSeq" id="XP_014157704.1">
    <property type="nucleotide sequence ID" value="XM_014302229.1"/>
</dbReference>
<gene>
    <name evidence="2" type="ORF">SARC_03978</name>
</gene>
<evidence type="ECO:0000313" key="2">
    <source>
        <dbReference type="EMBL" id="KNC83802.1"/>
    </source>
</evidence>
<organism evidence="2 3">
    <name type="scientific">Sphaeroforma arctica JP610</name>
    <dbReference type="NCBI Taxonomy" id="667725"/>
    <lineage>
        <taxon>Eukaryota</taxon>
        <taxon>Ichthyosporea</taxon>
        <taxon>Ichthyophonida</taxon>
        <taxon>Sphaeroforma</taxon>
    </lineage>
</organism>
<dbReference type="Proteomes" id="UP000054560">
    <property type="component" value="Unassembled WGS sequence"/>
</dbReference>
<protein>
    <recommendedName>
        <fullName evidence="1">Hom-end-associated Hint domain-containing protein</fullName>
    </recommendedName>
</protein>
<sequence>MSKTTDTTLDKLHLKEWNPDSISPWKRGDEESMDGSKVLVCGRSGLGKCMAPDTLVKMCSGVLQRIDKVVVGDLLLCPDIRPRRVLNKVRGIDQMYTIHQADSDPYVVTGDHKLVLYNVKTESIVVCTAEKSTTSTVLSYHDGYACKTCSDGTIQYARAPDSGIGGYVRVTKNISAAEPYVGVEVSIDGLYCFADDTVTHNSTI</sequence>
<evidence type="ECO:0000313" key="3">
    <source>
        <dbReference type="Proteomes" id="UP000054560"/>
    </source>
</evidence>
<dbReference type="Gene3D" id="2.170.16.10">
    <property type="entry name" value="Hedgehog/Intein (Hint) domain"/>
    <property type="match status" value="1"/>
</dbReference>
<dbReference type="GeneID" id="25904482"/>
<dbReference type="GO" id="GO:0030908">
    <property type="term" value="P:protein splicing"/>
    <property type="evidence" value="ECO:0007669"/>
    <property type="project" value="InterPro"/>
</dbReference>
<dbReference type="InterPro" id="IPR007868">
    <property type="entry name" value="Hom_end_hint"/>
</dbReference>
<dbReference type="EMBL" id="KQ241809">
    <property type="protein sequence ID" value="KNC83802.1"/>
    <property type="molecule type" value="Genomic_DNA"/>
</dbReference>
<dbReference type="OrthoDB" id="120340at2759"/>
<accession>A0A0L0G3W8</accession>
<dbReference type="Pfam" id="PF05203">
    <property type="entry name" value="Hom_end_hint"/>
    <property type="match status" value="1"/>
</dbReference>
<keyword evidence="3" id="KW-1185">Reference proteome</keyword>
<reference evidence="2 3" key="1">
    <citation type="submission" date="2011-02" db="EMBL/GenBank/DDBJ databases">
        <title>The Genome Sequence of Sphaeroforma arctica JP610.</title>
        <authorList>
            <consortium name="The Broad Institute Genome Sequencing Platform"/>
            <person name="Russ C."/>
            <person name="Cuomo C."/>
            <person name="Young S.K."/>
            <person name="Zeng Q."/>
            <person name="Gargeya S."/>
            <person name="Alvarado L."/>
            <person name="Berlin A."/>
            <person name="Chapman S.B."/>
            <person name="Chen Z."/>
            <person name="Freedman E."/>
            <person name="Gellesch M."/>
            <person name="Goldberg J."/>
            <person name="Griggs A."/>
            <person name="Gujja S."/>
            <person name="Heilman E."/>
            <person name="Heiman D."/>
            <person name="Howarth C."/>
            <person name="Mehta T."/>
            <person name="Neiman D."/>
            <person name="Pearson M."/>
            <person name="Roberts A."/>
            <person name="Saif S."/>
            <person name="Shea T."/>
            <person name="Shenoy N."/>
            <person name="Sisk P."/>
            <person name="Stolte C."/>
            <person name="Sykes S."/>
            <person name="White J."/>
            <person name="Yandava C."/>
            <person name="Burger G."/>
            <person name="Gray M.W."/>
            <person name="Holland P.W.H."/>
            <person name="King N."/>
            <person name="Lang F.B.F."/>
            <person name="Roger A.J."/>
            <person name="Ruiz-Trillo I."/>
            <person name="Haas B."/>
            <person name="Nusbaum C."/>
            <person name="Birren B."/>
        </authorList>
    </citation>
    <scope>NUCLEOTIDE SEQUENCE [LARGE SCALE GENOMIC DNA]</scope>
    <source>
        <strain evidence="2 3">JP610</strain>
    </source>
</reference>
<name>A0A0L0G3W8_9EUKA</name>
<evidence type="ECO:0000259" key="1">
    <source>
        <dbReference type="Pfam" id="PF05203"/>
    </source>
</evidence>
<proteinExistence type="predicted"/>
<dbReference type="SUPFAM" id="SSF51294">
    <property type="entry name" value="Hedgehog/intein (Hint) domain"/>
    <property type="match status" value="1"/>
</dbReference>
<dbReference type="AlphaFoldDB" id="A0A0L0G3W8"/>
<feature type="domain" description="Hom-end-associated Hint" evidence="1">
    <location>
        <begin position="49"/>
        <end position="137"/>
    </location>
</feature>